<feature type="region of interest" description="Disordered" evidence="1">
    <location>
        <begin position="1"/>
        <end position="25"/>
    </location>
</feature>
<evidence type="ECO:0000313" key="2">
    <source>
        <dbReference type="EMBL" id="KAF7841516.1"/>
    </source>
</evidence>
<proteinExistence type="predicted"/>
<organism evidence="2 3">
    <name type="scientific">Senna tora</name>
    <dbReference type="NCBI Taxonomy" id="362788"/>
    <lineage>
        <taxon>Eukaryota</taxon>
        <taxon>Viridiplantae</taxon>
        <taxon>Streptophyta</taxon>
        <taxon>Embryophyta</taxon>
        <taxon>Tracheophyta</taxon>
        <taxon>Spermatophyta</taxon>
        <taxon>Magnoliopsida</taxon>
        <taxon>eudicotyledons</taxon>
        <taxon>Gunneridae</taxon>
        <taxon>Pentapetalae</taxon>
        <taxon>rosids</taxon>
        <taxon>fabids</taxon>
        <taxon>Fabales</taxon>
        <taxon>Fabaceae</taxon>
        <taxon>Caesalpinioideae</taxon>
        <taxon>Cassia clade</taxon>
        <taxon>Senna</taxon>
    </lineage>
</organism>
<keyword evidence="3" id="KW-1185">Reference proteome</keyword>
<protein>
    <submittedName>
        <fullName evidence="2">Uncharacterized protein</fullName>
    </submittedName>
</protein>
<dbReference type="Proteomes" id="UP000634136">
    <property type="component" value="Unassembled WGS sequence"/>
</dbReference>
<gene>
    <name evidence="2" type="ORF">G2W53_003814</name>
</gene>
<name>A0A835CHC5_9FABA</name>
<reference evidence="2" key="1">
    <citation type="submission" date="2020-09" db="EMBL/GenBank/DDBJ databases">
        <title>Genome-Enabled Discovery of Anthraquinone Biosynthesis in Senna tora.</title>
        <authorList>
            <person name="Kang S.-H."/>
            <person name="Pandey R.P."/>
            <person name="Lee C.-M."/>
            <person name="Sim J.-S."/>
            <person name="Jeong J.-T."/>
            <person name="Choi B.-S."/>
            <person name="Jung M."/>
            <person name="Ginzburg D."/>
            <person name="Zhao K."/>
            <person name="Won S.Y."/>
            <person name="Oh T.-J."/>
            <person name="Yu Y."/>
            <person name="Kim N.-H."/>
            <person name="Lee O.R."/>
            <person name="Lee T.-H."/>
            <person name="Bashyal P."/>
            <person name="Kim T.-S."/>
            <person name="Lee W.-H."/>
            <person name="Kawkins C."/>
            <person name="Kim C.-K."/>
            <person name="Kim J.S."/>
            <person name="Ahn B.O."/>
            <person name="Rhee S.Y."/>
            <person name="Sohng J.K."/>
        </authorList>
    </citation>
    <scope>NUCLEOTIDE SEQUENCE</scope>
    <source>
        <tissue evidence="2">Leaf</tissue>
    </source>
</reference>
<comment type="caution">
    <text evidence="2">The sequence shown here is derived from an EMBL/GenBank/DDBJ whole genome shotgun (WGS) entry which is preliminary data.</text>
</comment>
<evidence type="ECO:0000313" key="3">
    <source>
        <dbReference type="Proteomes" id="UP000634136"/>
    </source>
</evidence>
<sequence length="25" mass="2789">MSWTGDARLYAKEEEEASGFAEPTL</sequence>
<accession>A0A835CHC5</accession>
<dbReference type="EMBL" id="JAAIUW010000002">
    <property type="protein sequence ID" value="KAF7841516.1"/>
    <property type="molecule type" value="Genomic_DNA"/>
</dbReference>
<evidence type="ECO:0000256" key="1">
    <source>
        <dbReference type="SAM" id="MobiDB-lite"/>
    </source>
</evidence>
<dbReference type="AlphaFoldDB" id="A0A835CHC5"/>